<dbReference type="EMBL" id="JASSZA010000009">
    <property type="protein sequence ID" value="KAK2101769.1"/>
    <property type="molecule type" value="Genomic_DNA"/>
</dbReference>
<feature type="transmembrane region" description="Helical" evidence="1">
    <location>
        <begin position="21"/>
        <end position="40"/>
    </location>
</feature>
<keyword evidence="3" id="KW-1185">Reference proteome</keyword>
<accession>A0ABQ9UYA5</accession>
<protein>
    <submittedName>
        <fullName evidence="2">Uncharacterized protein</fullName>
    </submittedName>
</protein>
<keyword evidence="1" id="KW-1133">Transmembrane helix</keyword>
<name>A0ABQ9UYA5_SAGOE</name>
<gene>
    <name evidence="2" type="ORF">P7K49_019435</name>
</gene>
<evidence type="ECO:0000256" key="1">
    <source>
        <dbReference type="SAM" id="Phobius"/>
    </source>
</evidence>
<proteinExistence type="predicted"/>
<reference evidence="2 3" key="1">
    <citation type="submission" date="2023-05" db="EMBL/GenBank/DDBJ databases">
        <title>B98-5 Cell Line De Novo Hybrid Assembly: An Optical Mapping Approach.</title>
        <authorList>
            <person name="Kananen K."/>
            <person name="Auerbach J.A."/>
            <person name="Kautto E."/>
            <person name="Blachly J.S."/>
        </authorList>
    </citation>
    <scope>NUCLEOTIDE SEQUENCE [LARGE SCALE GENOMIC DNA]</scope>
    <source>
        <strain evidence="2">B95-8</strain>
        <tissue evidence="2">Cell line</tissue>
    </source>
</reference>
<organism evidence="2 3">
    <name type="scientific">Saguinus oedipus</name>
    <name type="common">Cotton-top tamarin</name>
    <name type="synonym">Oedipomidas oedipus</name>
    <dbReference type="NCBI Taxonomy" id="9490"/>
    <lineage>
        <taxon>Eukaryota</taxon>
        <taxon>Metazoa</taxon>
        <taxon>Chordata</taxon>
        <taxon>Craniata</taxon>
        <taxon>Vertebrata</taxon>
        <taxon>Euteleostomi</taxon>
        <taxon>Mammalia</taxon>
        <taxon>Eutheria</taxon>
        <taxon>Euarchontoglires</taxon>
        <taxon>Primates</taxon>
        <taxon>Haplorrhini</taxon>
        <taxon>Platyrrhini</taxon>
        <taxon>Cebidae</taxon>
        <taxon>Callitrichinae</taxon>
        <taxon>Saguinus</taxon>
    </lineage>
</organism>
<evidence type="ECO:0000313" key="2">
    <source>
        <dbReference type="EMBL" id="KAK2101769.1"/>
    </source>
</evidence>
<comment type="caution">
    <text evidence="2">The sequence shown here is derived from an EMBL/GenBank/DDBJ whole genome shotgun (WGS) entry which is preliminary data.</text>
</comment>
<keyword evidence="1" id="KW-0472">Membrane</keyword>
<evidence type="ECO:0000313" key="3">
    <source>
        <dbReference type="Proteomes" id="UP001266305"/>
    </source>
</evidence>
<sequence length="53" mass="6291">MSVFSAGPAAMAHFKTEQDDWLIIYLKYLLFVFNFFFWALKESIHLLFFVSPL</sequence>
<dbReference type="Proteomes" id="UP001266305">
    <property type="component" value="Unassembled WGS sequence"/>
</dbReference>
<keyword evidence="1" id="KW-0812">Transmembrane</keyword>